<accession>G7YQU2</accession>
<protein>
    <submittedName>
        <fullName evidence="2">Uncharacterized protein</fullName>
    </submittedName>
</protein>
<keyword evidence="3" id="KW-1185">Reference proteome</keyword>
<evidence type="ECO:0000256" key="1">
    <source>
        <dbReference type="SAM" id="MobiDB-lite"/>
    </source>
</evidence>
<dbReference type="AlphaFoldDB" id="G7YQU2"/>
<proteinExistence type="predicted"/>
<reference evidence="2" key="1">
    <citation type="journal article" date="2011" name="Genome Biol.">
        <title>The draft genome of the carcinogenic human liver fluke Clonorchis sinensis.</title>
        <authorList>
            <person name="Wang X."/>
            <person name="Chen W."/>
            <person name="Huang Y."/>
            <person name="Sun J."/>
            <person name="Men J."/>
            <person name="Liu H."/>
            <person name="Luo F."/>
            <person name="Guo L."/>
            <person name="Lv X."/>
            <person name="Deng C."/>
            <person name="Zhou C."/>
            <person name="Fan Y."/>
            <person name="Li X."/>
            <person name="Huang L."/>
            <person name="Hu Y."/>
            <person name="Liang C."/>
            <person name="Hu X."/>
            <person name="Xu J."/>
            <person name="Yu X."/>
        </authorList>
    </citation>
    <scope>NUCLEOTIDE SEQUENCE [LARGE SCALE GENOMIC DNA]</scope>
    <source>
        <strain evidence="2">Henan</strain>
    </source>
</reference>
<gene>
    <name evidence="2" type="ORF">CLF_107576</name>
</gene>
<feature type="region of interest" description="Disordered" evidence="1">
    <location>
        <begin position="1"/>
        <end position="23"/>
    </location>
</feature>
<dbReference type="EMBL" id="DF143995">
    <property type="protein sequence ID" value="GAA55322.1"/>
    <property type="molecule type" value="Genomic_DNA"/>
</dbReference>
<organism evidence="2 3">
    <name type="scientific">Clonorchis sinensis</name>
    <name type="common">Chinese liver fluke</name>
    <dbReference type="NCBI Taxonomy" id="79923"/>
    <lineage>
        <taxon>Eukaryota</taxon>
        <taxon>Metazoa</taxon>
        <taxon>Spiralia</taxon>
        <taxon>Lophotrochozoa</taxon>
        <taxon>Platyhelminthes</taxon>
        <taxon>Trematoda</taxon>
        <taxon>Digenea</taxon>
        <taxon>Opisthorchiida</taxon>
        <taxon>Opisthorchiata</taxon>
        <taxon>Opisthorchiidae</taxon>
        <taxon>Clonorchis</taxon>
    </lineage>
</organism>
<sequence length="406" mass="46034">MAARHRKGATAEQFSATKRLDLRHEETGPYRGSGCAPLVMQRPLQLDMLGSLSLECDSSQAMGRIYLYKADINPGSRDLVWNSQTRLVEHPDVVGCWYGRKAYPTQDWPEIRDACRSSTKPRSDWSKIWTQQPIMTQYWPIAGCQCCIQNASEFREGPSSRTDRFARSASHLTADCVCPSSATSLNTSKSVFKPRKPVYLATFNVHSLKQADQQRLTVISGENTFKTKESCAAKKVSAVRSHIRIRTVTSYSLRPRVKLALFSQSWTQFAGLDSREQHQYTRQRIAVPTLRRILSIEVIFTLRADEHHINRGNANRTDVLEDESGDKTTNRGVDSSSENTVDLEELKAQALHGNLMKVIQFFGMCFARTNFKLMLQDAQPLRIQRVALKIVEHYMYLDVALVVTVV</sequence>
<evidence type="ECO:0000313" key="3">
    <source>
        <dbReference type="Proteomes" id="UP000008909"/>
    </source>
</evidence>
<name>G7YQU2_CLOSI</name>
<dbReference type="Proteomes" id="UP000008909">
    <property type="component" value="Unassembled WGS sequence"/>
</dbReference>
<feature type="region of interest" description="Disordered" evidence="1">
    <location>
        <begin position="314"/>
        <end position="338"/>
    </location>
</feature>
<evidence type="ECO:0000313" key="2">
    <source>
        <dbReference type="EMBL" id="GAA55322.1"/>
    </source>
</evidence>
<reference key="2">
    <citation type="submission" date="2011-10" db="EMBL/GenBank/DDBJ databases">
        <title>The genome and transcriptome sequence of Clonorchis sinensis provide insights into the carcinogenic liver fluke.</title>
        <authorList>
            <person name="Wang X."/>
            <person name="Huang Y."/>
            <person name="Chen W."/>
            <person name="Liu H."/>
            <person name="Guo L."/>
            <person name="Chen Y."/>
            <person name="Luo F."/>
            <person name="Zhou W."/>
            <person name="Sun J."/>
            <person name="Mao Q."/>
            <person name="Liang P."/>
            <person name="Zhou C."/>
            <person name="Tian Y."/>
            <person name="Men J."/>
            <person name="Lv X."/>
            <person name="Huang L."/>
            <person name="Zhou J."/>
            <person name="Hu Y."/>
            <person name="Li R."/>
            <person name="Zhang F."/>
            <person name="Lei H."/>
            <person name="Li X."/>
            <person name="Hu X."/>
            <person name="Liang C."/>
            <person name="Xu J."/>
            <person name="Wu Z."/>
            <person name="Yu X."/>
        </authorList>
    </citation>
    <scope>NUCLEOTIDE SEQUENCE</scope>
    <source>
        <strain>Henan</strain>
    </source>
</reference>